<dbReference type="Pfam" id="PF00532">
    <property type="entry name" value="Peripla_BP_1"/>
    <property type="match status" value="1"/>
</dbReference>
<evidence type="ECO:0000256" key="3">
    <source>
        <dbReference type="ARBA" id="ARBA00023163"/>
    </source>
</evidence>
<dbReference type="CDD" id="cd01392">
    <property type="entry name" value="HTH_LacI"/>
    <property type="match status" value="1"/>
</dbReference>
<dbReference type="GO" id="GO:0000976">
    <property type="term" value="F:transcription cis-regulatory region binding"/>
    <property type="evidence" value="ECO:0007669"/>
    <property type="project" value="TreeGrafter"/>
</dbReference>
<dbReference type="STRING" id="1122213.GCA_000423365_03372"/>
<dbReference type="Gene3D" id="1.10.260.40">
    <property type="entry name" value="lambda repressor-like DNA-binding domains"/>
    <property type="match status" value="1"/>
</dbReference>
<evidence type="ECO:0000256" key="1">
    <source>
        <dbReference type="ARBA" id="ARBA00023015"/>
    </source>
</evidence>
<sequence>MNAIGKRTTIDDLARSLGLTKSTVSRALNDYPDISEKTRLRVRNAATALSYRPLSHAQAIKTGRVRSIGLVLQVSEHDGHRPFLADFLAGITEASAAQDWTLTLATANSTSDAVRLLEKLSQERKADGFILPRTYSEDLRIDALRAAHIPFVLYGRTDNIADCAWYDIAGEAAMFEAVETLYNLGHRRIGFVPGGAGYHYAKLRLQGYRDGLAAVGLDFDDQLISANAVDKPQGFIAVSQLLALKQPPTAIVCSVDHAALGAYDAIRSLGLKVGHEVSLISYDGIPEGAVLSPELSTYSVDTNLAGARLAELLIRRVRGEPPQELREIGKARFLDRGSHGPVLLSSADLATQIAR</sequence>
<dbReference type="KEGG" id="mmyr:MXMO3_03714"/>
<geneLocation type="plasmid" evidence="6">
    <name>phl2708y3</name>
</geneLocation>
<dbReference type="InterPro" id="IPR028082">
    <property type="entry name" value="Peripla_BP_I"/>
</dbReference>
<dbReference type="CDD" id="cd20010">
    <property type="entry name" value="PBP1_AglR-like"/>
    <property type="match status" value="1"/>
</dbReference>
<dbReference type="GO" id="GO:0003700">
    <property type="term" value="F:DNA-binding transcription factor activity"/>
    <property type="evidence" value="ECO:0007669"/>
    <property type="project" value="TreeGrafter"/>
</dbReference>
<evidence type="ECO:0000256" key="2">
    <source>
        <dbReference type="ARBA" id="ARBA00023125"/>
    </source>
</evidence>
<keyword evidence="5" id="KW-0614">Plasmid</keyword>
<feature type="domain" description="HTH lacI-type" evidence="4">
    <location>
        <begin position="8"/>
        <end position="62"/>
    </location>
</feature>
<keyword evidence="1" id="KW-0805">Transcription regulation</keyword>
<dbReference type="Proteomes" id="UP000258927">
    <property type="component" value="Plasmid pHL2708Y3"/>
</dbReference>
<evidence type="ECO:0000259" key="4">
    <source>
        <dbReference type="PROSITE" id="PS50932"/>
    </source>
</evidence>
<reference evidence="5 6" key="1">
    <citation type="submission" date="2017-05" db="EMBL/GenBank/DDBJ databases">
        <title>Genome Analysis of Maritalea myrionectae HL2708#5.</title>
        <authorList>
            <consortium name="Cotde Inc.-PKNU"/>
            <person name="Jang D."/>
            <person name="Oh H.-M."/>
        </authorList>
    </citation>
    <scope>NUCLEOTIDE SEQUENCE [LARGE SCALE GENOMIC DNA]</scope>
    <source>
        <strain evidence="5 6">HL2708#5</strain>
        <plasmid evidence="6">phl2708y3</plasmid>
    </source>
</reference>
<dbReference type="EMBL" id="CP021332">
    <property type="protein sequence ID" value="AVX06217.1"/>
    <property type="molecule type" value="Genomic_DNA"/>
</dbReference>
<evidence type="ECO:0000313" key="5">
    <source>
        <dbReference type="EMBL" id="AVX06217.1"/>
    </source>
</evidence>
<dbReference type="PANTHER" id="PTHR30146">
    <property type="entry name" value="LACI-RELATED TRANSCRIPTIONAL REPRESSOR"/>
    <property type="match status" value="1"/>
</dbReference>
<dbReference type="PANTHER" id="PTHR30146:SF109">
    <property type="entry name" value="HTH-TYPE TRANSCRIPTIONAL REGULATOR GALS"/>
    <property type="match status" value="1"/>
</dbReference>
<dbReference type="SUPFAM" id="SSF53822">
    <property type="entry name" value="Periplasmic binding protein-like I"/>
    <property type="match status" value="1"/>
</dbReference>
<dbReference type="SUPFAM" id="SSF47413">
    <property type="entry name" value="lambda repressor-like DNA-binding domains"/>
    <property type="match status" value="1"/>
</dbReference>
<dbReference type="SMART" id="SM00354">
    <property type="entry name" value="HTH_LACI"/>
    <property type="match status" value="1"/>
</dbReference>
<dbReference type="InterPro" id="IPR000843">
    <property type="entry name" value="HTH_LacI"/>
</dbReference>
<keyword evidence="6" id="KW-1185">Reference proteome</keyword>
<dbReference type="RefSeq" id="WP_117397147.1">
    <property type="nucleotide sequence ID" value="NZ_CP021332.1"/>
</dbReference>
<dbReference type="Pfam" id="PF00356">
    <property type="entry name" value="LacI"/>
    <property type="match status" value="1"/>
</dbReference>
<name>A0A2R4MJP7_9HYPH</name>
<organism evidence="5 6">
    <name type="scientific">Maritalea myrionectae</name>
    <dbReference type="NCBI Taxonomy" id="454601"/>
    <lineage>
        <taxon>Bacteria</taxon>
        <taxon>Pseudomonadati</taxon>
        <taxon>Pseudomonadota</taxon>
        <taxon>Alphaproteobacteria</taxon>
        <taxon>Hyphomicrobiales</taxon>
        <taxon>Devosiaceae</taxon>
        <taxon>Maritalea</taxon>
    </lineage>
</organism>
<keyword evidence="2" id="KW-0238">DNA-binding</keyword>
<gene>
    <name evidence="5" type="ORF">MXMO3_03714</name>
</gene>
<dbReference type="Gene3D" id="3.40.50.2300">
    <property type="match status" value="2"/>
</dbReference>
<dbReference type="PROSITE" id="PS50932">
    <property type="entry name" value="HTH_LACI_2"/>
    <property type="match status" value="1"/>
</dbReference>
<proteinExistence type="predicted"/>
<keyword evidence="3" id="KW-0804">Transcription</keyword>
<dbReference type="AlphaFoldDB" id="A0A2R4MJP7"/>
<evidence type="ECO:0000313" key="6">
    <source>
        <dbReference type="Proteomes" id="UP000258927"/>
    </source>
</evidence>
<accession>A0A2R4MJP7</accession>
<dbReference type="InterPro" id="IPR010982">
    <property type="entry name" value="Lambda_DNA-bd_dom_sf"/>
</dbReference>
<protein>
    <submittedName>
        <fullName evidence="5">HTH-type transcriptional regulator RafR</fullName>
    </submittedName>
</protein>
<dbReference type="InterPro" id="IPR001761">
    <property type="entry name" value="Peripla_BP/Lac1_sug-bd_dom"/>
</dbReference>